<dbReference type="AlphaFoldDB" id="A0A9X0C9J2"/>
<feature type="compositionally biased region" description="Basic and acidic residues" evidence="1">
    <location>
        <begin position="21"/>
        <end position="30"/>
    </location>
</feature>
<dbReference type="InterPro" id="IPR027417">
    <property type="entry name" value="P-loop_NTPase"/>
</dbReference>
<dbReference type="EMBL" id="JAPWDS010000002">
    <property type="protein sequence ID" value="KAJ5513440.1"/>
    <property type="molecule type" value="Genomic_DNA"/>
</dbReference>
<feature type="compositionally biased region" description="Polar residues" evidence="1">
    <location>
        <begin position="7"/>
        <end position="16"/>
    </location>
</feature>
<dbReference type="Proteomes" id="UP001149954">
    <property type="component" value="Unassembled WGS sequence"/>
</dbReference>
<proteinExistence type="predicted"/>
<reference evidence="2" key="2">
    <citation type="journal article" date="2023" name="IMA Fungus">
        <title>Comparative genomic study of the Penicillium genus elucidates a diverse pangenome and 15 lateral gene transfer events.</title>
        <authorList>
            <person name="Petersen C."/>
            <person name="Sorensen T."/>
            <person name="Nielsen M.R."/>
            <person name="Sondergaard T.E."/>
            <person name="Sorensen J.L."/>
            <person name="Fitzpatrick D.A."/>
            <person name="Frisvad J.C."/>
            <person name="Nielsen K.L."/>
        </authorList>
    </citation>
    <scope>NUCLEOTIDE SEQUENCE</scope>
    <source>
        <strain evidence="2">IBT 29495</strain>
    </source>
</reference>
<organism evidence="2 3">
    <name type="scientific">Penicillium fimorum</name>
    <dbReference type="NCBI Taxonomy" id="1882269"/>
    <lineage>
        <taxon>Eukaryota</taxon>
        <taxon>Fungi</taxon>
        <taxon>Dikarya</taxon>
        <taxon>Ascomycota</taxon>
        <taxon>Pezizomycotina</taxon>
        <taxon>Eurotiomycetes</taxon>
        <taxon>Eurotiomycetidae</taxon>
        <taxon>Eurotiales</taxon>
        <taxon>Aspergillaceae</taxon>
        <taxon>Penicillium</taxon>
    </lineage>
</organism>
<sequence>MKKTYNSDRPTTSKVSVESGPSRKSDKDLQRIKVFEPTVHPNPEQSASLIGKAMEFLGPSIEDGLTDDIIKVEVYGPEQPDLTLIDMPGRYFTEGTGDGSHAKDPGRLHMEKYMRIRWWSPT</sequence>
<name>A0A9X0C9J2_9EURO</name>
<dbReference type="Gene3D" id="3.40.50.300">
    <property type="entry name" value="P-loop containing nucleotide triphosphate hydrolases"/>
    <property type="match status" value="1"/>
</dbReference>
<evidence type="ECO:0000256" key="1">
    <source>
        <dbReference type="SAM" id="MobiDB-lite"/>
    </source>
</evidence>
<evidence type="ECO:0000313" key="3">
    <source>
        <dbReference type="Proteomes" id="UP001149954"/>
    </source>
</evidence>
<gene>
    <name evidence="2" type="ORF">N7463_002992</name>
</gene>
<dbReference type="OrthoDB" id="415706at2759"/>
<feature type="region of interest" description="Disordered" evidence="1">
    <location>
        <begin position="1"/>
        <end position="30"/>
    </location>
</feature>
<reference evidence="2" key="1">
    <citation type="submission" date="2022-12" db="EMBL/GenBank/DDBJ databases">
        <authorList>
            <person name="Petersen C."/>
        </authorList>
    </citation>
    <scope>NUCLEOTIDE SEQUENCE</scope>
    <source>
        <strain evidence="2">IBT 29495</strain>
    </source>
</reference>
<accession>A0A9X0C9J2</accession>
<comment type="caution">
    <text evidence="2">The sequence shown here is derived from an EMBL/GenBank/DDBJ whole genome shotgun (WGS) entry which is preliminary data.</text>
</comment>
<protein>
    <submittedName>
        <fullName evidence="2">Dynamin</fullName>
    </submittedName>
</protein>
<keyword evidence="3" id="KW-1185">Reference proteome</keyword>
<evidence type="ECO:0000313" key="2">
    <source>
        <dbReference type="EMBL" id="KAJ5513440.1"/>
    </source>
</evidence>